<protein>
    <submittedName>
        <fullName evidence="2">Uncharacterized protein</fullName>
    </submittedName>
</protein>
<evidence type="ECO:0000313" key="2">
    <source>
        <dbReference type="EMBL" id="KRY24510.1"/>
    </source>
</evidence>
<dbReference type="InParanoid" id="A0A0V1AIP4"/>
<keyword evidence="3" id="KW-1185">Reference proteome</keyword>
<dbReference type="AlphaFoldDB" id="A0A0V1AIP4"/>
<dbReference type="EMBL" id="JYDH01001672">
    <property type="protein sequence ID" value="KRY24510.1"/>
    <property type="molecule type" value="Genomic_DNA"/>
</dbReference>
<comment type="caution">
    <text evidence="2">The sequence shown here is derived from an EMBL/GenBank/DDBJ whole genome shotgun (WGS) entry which is preliminary data.</text>
</comment>
<accession>A0A0V1AIP4</accession>
<reference evidence="2 3" key="1">
    <citation type="submission" date="2015-01" db="EMBL/GenBank/DDBJ databases">
        <title>Evolution of Trichinella species and genotypes.</title>
        <authorList>
            <person name="Korhonen P.K."/>
            <person name="Edoardo P."/>
            <person name="Giuseppe L.R."/>
            <person name="Gasser R.B."/>
        </authorList>
    </citation>
    <scope>NUCLEOTIDE SEQUENCE [LARGE SCALE GENOMIC DNA]</scope>
    <source>
        <strain evidence="2">ISS3</strain>
    </source>
</reference>
<proteinExistence type="predicted"/>
<evidence type="ECO:0000256" key="1">
    <source>
        <dbReference type="SAM" id="MobiDB-lite"/>
    </source>
</evidence>
<dbReference type="Proteomes" id="UP000054776">
    <property type="component" value="Unassembled WGS sequence"/>
</dbReference>
<evidence type="ECO:0000313" key="3">
    <source>
        <dbReference type="Proteomes" id="UP000054776"/>
    </source>
</evidence>
<feature type="compositionally biased region" description="Polar residues" evidence="1">
    <location>
        <begin position="7"/>
        <end position="16"/>
    </location>
</feature>
<feature type="region of interest" description="Disordered" evidence="1">
    <location>
        <begin position="1"/>
        <end position="22"/>
    </location>
</feature>
<gene>
    <name evidence="2" type="ORF">T01_1458</name>
</gene>
<name>A0A0V1AIP4_TRISP</name>
<organism evidence="2 3">
    <name type="scientific">Trichinella spiralis</name>
    <name type="common">Trichina worm</name>
    <dbReference type="NCBI Taxonomy" id="6334"/>
    <lineage>
        <taxon>Eukaryota</taxon>
        <taxon>Metazoa</taxon>
        <taxon>Ecdysozoa</taxon>
        <taxon>Nematoda</taxon>
        <taxon>Enoplea</taxon>
        <taxon>Dorylaimia</taxon>
        <taxon>Trichinellida</taxon>
        <taxon>Trichinellidae</taxon>
        <taxon>Trichinella</taxon>
    </lineage>
</organism>
<sequence length="36" mass="4122">MGIKLSPSGTKPQTDYSTEEETRKKIRMLLATAYLY</sequence>